<comment type="caution">
    <text evidence="3">The sequence shown here is derived from an EMBL/GenBank/DDBJ whole genome shotgun (WGS) entry which is preliminary data.</text>
</comment>
<feature type="region of interest" description="Disordered" evidence="2">
    <location>
        <begin position="385"/>
        <end position="421"/>
    </location>
</feature>
<feature type="region of interest" description="Disordered" evidence="2">
    <location>
        <begin position="1"/>
        <end position="77"/>
    </location>
</feature>
<evidence type="ECO:0000313" key="4">
    <source>
        <dbReference type="Proteomes" id="UP000654075"/>
    </source>
</evidence>
<evidence type="ECO:0000256" key="1">
    <source>
        <dbReference type="SAM" id="Coils"/>
    </source>
</evidence>
<organism evidence="3 4">
    <name type="scientific">Polarella glacialis</name>
    <name type="common">Dinoflagellate</name>
    <dbReference type="NCBI Taxonomy" id="89957"/>
    <lineage>
        <taxon>Eukaryota</taxon>
        <taxon>Sar</taxon>
        <taxon>Alveolata</taxon>
        <taxon>Dinophyceae</taxon>
        <taxon>Suessiales</taxon>
        <taxon>Suessiaceae</taxon>
        <taxon>Polarella</taxon>
    </lineage>
</organism>
<dbReference type="Proteomes" id="UP000654075">
    <property type="component" value="Unassembled WGS sequence"/>
</dbReference>
<dbReference type="EMBL" id="CAJNNV010025472">
    <property type="protein sequence ID" value="CAE8614699.1"/>
    <property type="molecule type" value="Genomic_DNA"/>
</dbReference>
<sequence>MARKGAAAKKAPAQASPKAAAVLEPAPEVADAPPSPPPSPPPAVTAASAGTGSGGKNSPVCGDSGGSPLSPALQRPAEKVVEAAEKLPRSAEKASPGGRCSLADWYESPSCQPDDYFIGDSVSQVGAYSERGTATVELRTALRGLCAEYFEHHISPLMRCLQQAQDQQFMTLQEIRASVERKADAKEVVELQQIKVLVAEEVSKRSESTGVSAMVRLQDLSSSMQRKADANNVPTLAQLKLLSARMDQKAEAEDAVSLAKVQELIAAALKESIRPVQDEALPAAAAAAQSAQLADLRELVGSLEGRMSTELAKVPVLLSQVEEITGGEEAKNSSDLRKIQLVIAAAGARFDKQLKELRQQIKHLQQEGVSAENLGADFASAGASPVKSSLGAAPGGENRWPGRVLGSGPPSEAGSDAGSYTGSMAGSMAGSVVGGLAPEERAELRKIQAVVGAAGTAFSKDLREVRRHIREVKEDLLGVKEQLVRQCMLAA</sequence>
<feature type="coiled-coil region" evidence="1">
    <location>
        <begin position="347"/>
        <end position="374"/>
    </location>
</feature>
<reference evidence="3" key="1">
    <citation type="submission" date="2021-02" db="EMBL/GenBank/DDBJ databases">
        <authorList>
            <person name="Dougan E. K."/>
            <person name="Rhodes N."/>
            <person name="Thang M."/>
            <person name="Chan C."/>
        </authorList>
    </citation>
    <scope>NUCLEOTIDE SEQUENCE</scope>
</reference>
<gene>
    <name evidence="3" type="ORF">PGLA1383_LOCUS32423</name>
</gene>
<accession>A0A813FPH8</accession>
<protein>
    <submittedName>
        <fullName evidence="3">Uncharacterized protein</fullName>
    </submittedName>
</protein>
<proteinExistence type="predicted"/>
<feature type="compositionally biased region" description="Pro residues" evidence="2">
    <location>
        <begin position="33"/>
        <end position="43"/>
    </location>
</feature>
<feature type="compositionally biased region" description="Low complexity" evidence="2">
    <location>
        <begin position="8"/>
        <end position="32"/>
    </location>
</feature>
<name>A0A813FPH8_POLGL</name>
<evidence type="ECO:0000256" key="2">
    <source>
        <dbReference type="SAM" id="MobiDB-lite"/>
    </source>
</evidence>
<keyword evidence="1" id="KW-0175">Coiled coil</keyword>
<dbReference type="AlphaFoldDB" id="A0A813FPH8"/>
<evidence type="ECO:0000313" key="3">
    <source>
        <dbReference type="EMBL" id="CAE8614699.1"/>
    </source>
</evidence>
<keyword evidence="4" id="KW-1185">Reference proteome</keyword>
<dbReference type="OrthoDB" id="412939at2759"/>